<dbReference type="PANTHER" id="PTHR10622:SF11">
    <property type="entry name" value="HET-DOMAIN-CONTAINING PROTEIN"/>
    <property type="match status" value="1"/>
</dbReference>
<organism evidence="4 5">
    <name type="scientific">Paraphoma chrysanthemicola</name>
    <dbReference type="NCBI Taxonomy" id="798071"/>
    <lineage>
        <taxon>Eukaryota</taxon>
        <taxon>Fungi</taxon>
        <taxon>Dikarya</taxon>
        <taxon>Ascomycota</taxon>
        <taxon>Pezizomycotina</taxon>
        <taxon>Dothideomycetes</taxon>
        <taxon>Pleosporomycetidae</taxon>
        <taxon>Pleosporales</taxon>
        <taxon>Pleosporineae</taxon>
        <taxon>Phaeosphaeriaceae</taxon>
        <taxon>Paraphoma</taxon>
    </lineage>
</organism>
<dbReference type="PANTHER" id="PTHR10622">
    <property type="entry name" value="HET DOMAIN-CONTAINING PROTEIN"/>
    <property type="match status" value="1"/>
</dbReference>
<dbReference type="InterPro" id="IPR010730">
    <property type="entry name" value="HET"/>
</dbReference>
<comment type="caution">
    <text evidence="4">The sequence shown here is derived from an EMBL/GenBank/DDBJ whole genome shotgun (WGS) entry which is preliminary data.</text>
</comment>
<gene>
    <name evidence="4" type="ORF">FB567DRAFT_581517</name>
</gene>
<feature type="compositionally biased region" description="Polar residues" evidence="1">
    <location>
        <begin position="637"/>
        <end position="674"/>
    </location>
</feature>
<dbReference type="EMBL" id="JAGMVJ010000014">
    <property type="protein sequence ID" value="KAH7082073.1"/>
    <property type="molecule type" value="Genomic_DNA"/>
</dbReference>
<keyword evidence="2" id="KW-0812">Transmembrane</keyword>
<dbReference type="OrthoDB" id="409136at2759"/>
<keyword evidence="2" id="KW-1133">Transmembrane helix</keyword>
<feature type="domain" description="Heterokaryon incompatibility" evidence="3">
    <location>
        <begin position="25"/>
        <end position="111"/>
    </location>
</feature>
<feature type="transmembrane region" description="Helical" evidence="2">
    <location>
        <begin position="887"/>
        <end position="911"/>
    </location>
</feature>
<evidence type="ECO:0000259" key="3">
    <source>
        <dbReference type="Pfam" id="PF06985"/>
    </source>
</evidence>
<accession>A0A8K0VVM9</accession>
<evidence type="ECO:0000256" key="2">
    <source>
        <dbReference type="SAM" id="Phobius"/>
    </source>
</evidence>
<feature type="compositionally biased region" description="Polar residues" evidence="1">
    <location>
        <begin position="684"/>
        <end position="695"/>
    </location>
</feature>
<evidence type="ECO:0000313" key="5">
    <source>
        <dbReference type="Proteomes" id="UP000813461"/>
    </source>
</evidence>
<keyword evidence="5" id="KW-1185">Reference proteome</keyword>
<sequence>MYLIRSDEDGNFSLVEYVDNIAPRYAILSHTWGPYKEEVSFRDLRNGLGKSTRGYEKIRFCAERAAKDGLQWFWIDTCCIDQSKSQDLQTAVNSMFRWYQNAAKCYVYLSDVQVVVGADPIQWKSAFRTSRWFTRGWTLQELIAPPLVEFFSSEGTYLGSKESLEQEIHDITGVPVQALRGTPLSNFSIDERLAWATKRETTFAEDAVYSLLGIFGVFMPLIYGEGRKHAMERLGREILPTECDDSGKRVGLEHRDLNLGGLPNRLGRISLADETNTEVGDMLDTDSDADSDVASIFSDGTVSSSSASTVSQNPVQTIGIREVTRALLSHEELKAAYTIAVHEVGRQKARAHIRGFLKSYGRDLRKEATDETLESQAAMFVHELAGRIADEITWSITGFQEMRLSLHLDTKAARKDLETWLSSLQAQSVRVGEGSNLAAGDVDVFDEAESDEEHGENLVFPNIDRVKGFLLQSHAFEHLVIAMQNWLRIDKDRHREADQPAYKTLVPTDIHKARDGAMNESVAFESGDHRKGFDAERSPELEPDPQQVITEHPESTFRPRQNRDSFRDLSQSLLDFWGLSFFFYDLVELFVPRIRPGYERLRWRCSCNTVLWGDFSTDDEDAFDQLRRELLGGKRLSNQQAPLDNVSRSRPNANQSTDGSGTNDTAPQQSTEPTSGLAGMQSAGLRTQSPTSGAADANSTAAHIINVTFSPRFFEVCVNIGNYAIDHHEIDISKISSDGELFELIWDKYKCSRSFGLRRLFLRPRDVHFVMFSVNRRSQYGAGIHKRPDEFPPQEELDGNRYHFLCPKIRMPVNVFLHYLHRARWNVWGEHAEDTWLQRLPKKLNESMLAEWRQNNAITQQHGGEAIGDSNLAFGWGVHILDGPNHAALGILIAIGITVAFVVSGMVVGFAKTQEQGFAVGSFLLAILASVMAAVYFQLQDL</sequence>
<dbReference type="AlphaFoldDB" id="A0A8K0VVM9"/>
<dbReference type="Proteomes" id="UP000813461">
    <property type="component" value="Unassembled WGS sequence"/>
</dbReference>
<proteinExistence type="predicted"/>
<feature type="compositionally biased region" description="Basic and acidic residues" evidence="1">
    <location>
        <begin position="528"/>
        <end position="540"/>
    </location>
</feature>
<feature type="region of interest" description="Disordered" evidence="1">
    <location>
        <begin position="528"/>
        <end position="562"/>
    </location>
</feature>
<evidence type="ECO:0000313" key="4">
    <source>
        <dbReference type="EMBL" id="KAH7082073.1"/>
    </source>
</evidence>
<keyword evidence="2" id="KW-0472">Membrane</keyword>
<reference evidence="4" key="1">
    <citation type="journal article" date="2021" name="Nat. Commun.">
        <title>Genetic determinants of endophytism in the Arabidopsis root mycobiome.</title>
        <authorList>
            <person name="Mesny F."/>
            <person name="Miyauchi S."/>
            <person name="Thiergart T."/>
            <person name="Pickel B."/>
            <person name="Atanasova L."/>
            <person name="Karlsson M."/>
            <person name="Huettel B."/>
            <person name="Barry K.W."/>
            <person name="Haridas S."/>
            <person name="Chen C."/>
            <person name="Bauer D."/>
            <person name="Andreopoulos W."/>
            <person name="Pangilinan J."/>
            <person name="LaButti K."/>
            <person name="Riley R."/>
            <person name="Lipzen A."/>
            <person name="Clum A."/>
            <person name="Drula E."/>
            <person name="Henrissat B."/>
            <person name="Kohler A."/>
            <person name="Grigoriev I.V."/>
            <person name="Martin F.M."/>
            <person name="Hacquard S."/>
        </authorList>
    </citation>
    <scope>NUCLEOTIDE SEQUENCE</scope>
    <source>
        <strain evidence="4">MPI-SDFR-AT-0120</strain>
    </source>
</reference>
<dbReference type="Pfam" id="PF06985">
    <property type="entry name" value="HET"/>
    <property type="match status" value="1"/>
</dbReference>
<feature type="compositionally biased region" description="Basic and acidic residues" evidence="1">
    <location>
        <begin position="551"/>
        <end position="562"/>
    </location>
</feature>
<feature type="transmembrane region" description="Helical" evidence="2">
    <location>
        <begin position="918"/>
        <end position="939"/>
    </location>
</feature>
<name>A0A8K0VVM9_9PLEO</name>
<evidence type="ECO:0000256" key="1">
    <source>
        <dbReference type="SAM" id="MobiDB-lite"/>
    </source>
</evidence>
<protein>
    <recommendedName>
        <fullName evidence="3">Heterokaryon incompatibility domain-containing protein</fullName>
    </recommendedName>
</protein>
<feature type="region of interest" description="Disordered" evidence="1">
    <location>
        <begin position="637"/>
        <end position="695"/>
    </location>
</feature>